<dbReference type="Proteomes" id="UP000563094">
    <property type="component" value="Unassembled WGS sequence"/>
</dbReference>
<gene>
    <name evidence="2" type="ORF">FHS90_003944</name>
</gene>
<evidence type="ECO:0000313" key="2">
    <source>
        <dbReference type="EMBL" id="MBA9079209.1"/>
    </source>
</evidence>
<dbReference type="AlphaFoldDB" id="A0A839GQV0"/>
<dbReference type="SUPFAM" id="SSF49464">
    <property type="entry name" value="Carboxypeptidase regulatory domain-like"/>
    <property type="match status" value="1"/>
</dbReference>
<dbReference type="InterPro" id="IPR008969">
    <property type="entry name" value="CarboxyPept-like_regulatory"/>
</dbReference>
<feature type="transmembrane region" description="Helical" evidence="1">
    <location>
        <begin position="86"/>
        <end position="109"/>
    </location>
</feature>
<evidence type="ECO:0000256" key="1">
    <source>
        <dbReference type="SAM" id="Phobius"/>
    </source>
</evidence>
<sequence>MSSNQLPQLETEEHPPLELLRQYQAHTLPDHLHHQIERHLLSCDLCSDLVEGMTVTPPRRVQKAVKETRGRLKKLIQAKKRKKRTFLLPVWQTAAVIIVVLLCIAFAFYQQYQIQNLKKRPGTTHAAAQAIQVSGHVVNPLGEAVAGALVLSGNQDSLGVTDAGGGFHVTLPAGNTSLLIQHPRFTVQEVPVDTSAFPLQITLTYE</sequence>
<name>A0A839GQV0_9BACT</name>
<dbReference type="RefSeq" id="WP_182514171.1">
    <property type="nucleotide sequence ID" value="NZ_JACJIQ010000019.1"/>
</dbReference>
<evidence type="ECO:0000313" key="3">
    <source>
        <dbReference type="Proteomes" id="UP000563094"/>
    </source>
</evidence>
<protein>
    <recommendedName>
        <fullName evidence="4">Zinc-finger domain-containing protein</fullName>
    </recommendedName>
</protein>
<evidence type="ECO:0008006" key="4">
    <source>
        <dbReference type="Google" id="ProtNLM"/>
    </source>
</evidence>
<accession>A0A839GQV0</accession>
<proteinExistence type="predicted"/>
<keyword evidence="3" id="KW-1185">Reference proteome</keyword>
<comment type="caution">
    <text evidence="2">The sequence shown here is derived from an EMBL/GenBank/DDBJ whole genome shotgun (WGS) entry which is preliminary data.</text>
</comment>
<keyword evidence="1" id="KW-0472">Membrane</keyword>
<dbReference type="EMBL" id="JACJIQ010000019">
    <property type="protein sequence ID" value="MBA9079209.1"/>
    <property type="molecule type" value="Genomic_DNA"/>
</dbReference>
<keyword evidence="1" id="KW-1133">Transmembrane helix</keyword>
<reference evidence="2 3" key="1">
    <citation type="submission" date="2020-08" db="EMBL/GenBank/DDBJ databases">
        <title>Genomic Encyclopedia of Type Strains, Phase IV (KMG-IV): sequencing the most valuable type-strain genomes for metagenomic binning, comparative biology and taxonomic classification.</title>
        <authorList>
            <person name="Goeker M."/>
        </authorList>
    </citation>
    <scope>NUCLEOTIDE SEQUENCE [LARGE SCALE GENOMIC DNA]</scope>
    <source>
        <strain evidence="2 3">DSM 29854</strain>
    </source>
</reference>
<dbReference type="Gene3D" id="2.60.40.1120">
    <property type="entry name" value="Carboxypeptidase-like, regulatory domain"/>
    <property type="match status" value="1"/>
</dbReference>
<keyword evidence="1" id="KW-0812">Transmembrane</keyword>
<organism evidence="2 3">
    <name type="scientific">Rufibacter quisquiliarum</name>
    <dbReference type="NCBI Taxonomy" id="1549639"/>
    <lineage>
        <taxon>Bacteria</taxon>
        <taxon>Pseudomonadati</taxon>
        <taxon>Bacteroidota</taxon>
        <taxon>Cytophagia</taxon>
        <taxon>Cytophagales</taxon>
        <taxon>Hymenobacteraceae</taxon>
        <taxon>Rufibacter</taxon>
    </lineage>
</organism>